<dbReference type="AlphaFoldDB" id="E1ZHR1"/>
<name>E1ZHR1_CHLVA</name>
<dbReference type="RefSeq" id="XP_005846606.1">
    <property type="nucleotide sequence ID" value="XM_005846544.1"/>
</dbReference>
<evidence type="ECO:0000313" key="3">
    <source>
        <dbReference type="Proteomes" id="UP000008141"/>
    </source>
</evidence>
<accession>E1ZHR1</accession>
<dbReference type="InParanoid" id="E1ZHR1"/>
<feature type="region of interest" description="Disordered" evidence="1">
    <location>
        <begin position="1"/>
        <end position="20"/>
    </location>
</feature>
<reference evidence="2 3" key="1">
    <citation type="journal article" date="2010" name="Plant Cell">
        <title>The Chlorella variabilis NC64A genome reveals adaptation to photosymbiosis, coevolution with viruses, and cryptic sex.</title>
        <authorList>
            <person name="Blanc G."/>
            <person name="Duncan G."/>
            <person name="Agarkova I."/>
            <person name="Borodovsky M."/>
            <person name="Gurnon J."/>
            <person name="Kuo A."/>
            <person name="Lindquist E."/>
            <person name="Lucas S."/>
            <person name="Pangilinan J."/>
            <person name="Polle J."/>
            <person name="Salamov A."/>
            <person name="Terry A."/>
            <person name="Yamada T."/>
            <person name="Dunigan D.D."/>
            <person name="Grigoriev I.V."/>
            <person name="Claverie J.M."/>
            <person name="Van Etten J.L."/>
        </authorList>
    </citation>
    <scope>NUCLEOTIDE SEQUENCE [LARGE SCALE GENOMIC DNA]</scope>
    <source>
        <strain evidence="2 3">NC64A</strain>
    </source>
</reference>
<proteinExistence type="predicted"/>
<dbReference type="OrthoDB" id="512365at2759"/>
<evidence type="ECO:0000313" key="2">
    <source>
        <dbReference type="EMBL" id="EFN54504.1"/>
    </source>
</evidence>
<feature type="region of interest" description="Disordered" evidence="1">
    <location>
        <begin position="181"/>
        <end position="212"/>
    </location>
</feature>
<organism evidence="3">
    <name type="scientific">Chlorella variabilis</name>
    <name type="common">Green alga</name>
    <dbReference type="NCBI Taxonomy" id="554065"/>
    <lineage>
        <taxon>Eukaryota</taxon>
        <taxon>Viridiplantae</taxon>
        <taxon>Chlorophyta</taxon>
        <taxon>core chlorophytes</taxon>
        <taxon>Trebouxiophyceae</taxon>
        <taxon>Chlorellales</taxon>
        <taxon>Chlorellaceae</taxon>
        <taxon>Chlorella clade</taxon>
        <taxon>Chlorella</taxon>
    </lineage>
</organism>
<protein>
    <submittedName>
        <fullName evidence="2">Uncharacterized protein</fullName>
    </submittedName>
</protein>
<gene>
    <name evidence="2" type="ORF">CHLNCDRAFT_135214</name>
</gene>
<dbReference type="GeneID" id="17354165"/>
<dbReference type="KEGG" id="cvr:CHLNCDRAFT_135214"/>
<evidence type="ECO:0000256" key="1">
    <source>
        <dbReference type="SAM" id="MobiDB-lite"/>
    </source>
</evidence>
<sequence>MTGEAKPKAPKNFYTQAKNDPKVLAQRAERQAELDRAVEQMLKDNPGKVPRWDQERIMKMDRFCLENGKRCIMWDDDGAGFYLMLNWDWLRNRPMDPASWEEQMEREQGWYRNVRHLLHKPLLDTTVAEEKLAAWIDEHTMRVHGGFLDKLPKLRKGDTKYGVVLEDPYWQELQAVESWNPAPGLKRPPAPPAYATGVYPPPKPAAAPQTAK</sequence>
<dbReference type="EMBL" id="GL433847">
    <property type="protein sequence ID" value="EFN54504.1"/>
    <property type="molecule type" value="Genomic_DNA"/>
</dbReference>
<dbReference type="Proteomes" id="UP000008141">
    <property type="component" value="Unassembled WGS sequence"/>
</dbReference>
<keyword evidence="3" id="KW-1185">Reference proteome</keyword>